<reference evidence="1" key="1">
    <citation type="submission" date="2022-07" db="EMBL/GenBank/DDBJ databases">
        <title>Phylogenomic reconstructions and comparative analyses of Kickxellomycotina fungi.</title>
        <authorList>
            <person name="Reynolds N.K."/>
            <person name="Stajich J.E."/>
            <person name="Barry K."/>
            <person name="Grigoriev I.V."/>
            <person name="Crous P."/>
            <person name="Smith M.E."/>
        </authorList>
    </citation>
    <scope>NUCLEOTIDE SEQUENCE</scope>
    <source>
        <strain evidence="1">Benny 63K</strain>
    </source>
</reference>
<name>A0ACC1IDM9_9FUNG</name>
<dbReference type="EMBL" id="JANBPG010000834">
    <property type="protein sequence ID" value="KAJ1893438.1"/>
    <property type="molecule type" value="Genomic_DNA"/>
</dbReference>
<evidence type="ECO:0000313" key="1">
    <source>
        <dbReference type="EMBL" id="KAJ1893438.1"/>
    </source>
</evidence>
<organism evidence="1 2">
    <name type="scientific">Kickxella alabastrina</name>
    <dbReference type="NCBI Taxonomy" id="61397"/>
    <lineage>
        <taxon>Eukaryota</taxon>
        <taxon>Fungi</taxon>
        <taxon>Fungi incertae sedis</taxon>
        <taxon>Zoopagomycota</taxon>
        <taxon>Kickxellomycotina</taxon>
        <taxon>Kickxellomycetes</taxon>
        <taxon>Kickxellales</taxon>
        <taxon>Kickxellaceae</taxon>
        <taxon>Kickxella</taxon>
    </lineage>
</organism>
<gene>
    <name evidence="1" type="ORF">LPJ66_005756</name>
</gene>
<keyword evidence="2" id="KW-1185">Reference proteome</keyword>
<comment type="caution">
    <text evidence="1">The sequence shown here is derived from an EMBL/GenBank/DDBJ whole genome shotgun (WGS) entry which is preliminary data.</text>
</comment>
<dbReference type="Proteomes" id="UP001150581">
    <property type="component" value="Unassembled WGS sequence"/>
</dbReference>
<accession>A0ACC1IDM9</accession>
<sequence>MSSEKVFKTVMVGGAGSGKTSLRNYFLHNSYSWRHSPTANPDFISTYVTLDKGEMIAMQIWDTSGSAESLPATNSLLEDADGVFLVFSSNKEASLQALEKHLLALKAINKTRPKGSSPMPVVLVQTKTDLLKPPVQDEEGLAKQAKDMCQSILGSNMDITLVETSARTGKNVTLAFRTLANICHARWSEMNAPVDAFLLDLKRRRAKERMSRHGDPIDMHYQFDMEDSSTFSMKQRYSIREPGFRNRFRKFLRRLTCMP</sequence>
<evidence type="ECO:0000313" key="2">
    <source>
        <dbReference type="Proteomes" id="UP001150581"/>
    </source>
</evidence>
<proteinExistence type="predicted"/>
<protein>
    <submittedName>
        <fullName evidence="1">Uncharacterized protein</fullName>
    </submittedName>
</protein>